<dbReference type="GO" id="GO:0016757">
    <property type="term" value="F:glycosyltransferase activity"/>
    <property type="evidence" value="ECO:0007669"/>
    <property type="project" value="UniProtKB-KW"/>
</dbReference>
<dbReference type="Gene3D" id="3.90.550.10">
    <property type="entry name" value="Spore Coat Polysaccharide Biosynthesis Protein SpsA, Chain A"/>
    <property type="match status" value="1"/>
</dbReference>
<keyword evidence="6 8" id="KW-1133">Transmembrane helix</keyword>
<feature type="domain" description="Glycosyltransferase 2-like" evidence="9">
    <location>
        <begin position="43"/>
        <end position="214"/>
    </location>
</feature>
<evidence type="ECO:0000259" key="10">
    <source>
        <dbReference type="Pfam" id="PF04138"/>
    </source>
</evidence>
<feature type="domain" description="GtrA/DPMS transmembrane" evidence="10">
    <location>
        <begin position="293"/>
        <end position="415"/>
    </location>
</feature>
<evidence type="ECO:0000256" key="6">
    <source>
        <dbReference type="ARBA" id="ARBA00022989"/>
    </source>
</evidence>
<reference evidence="11 12" key="1">
    <citation type="submission" date="2023-12" db="EMBL/GenBank/DDBJ databases">
        <title>Baltic Sea Cyanobacteria.</title>
        <authorList>
            <person name="Delbaje E."/>
            <person name="Fewer D.P."/>
            <person name="Shishido T.K."/>
        </authorList>
    </citation>
    <scope>NUCLEOTIDE SEQUENCE [LARGE SCALE GENOMIC DNA]</scope>
    <source>
        <strain evidence="11 12">UHCC 0370</strain>
    </source>
</reference>
<keyword evidence="4 11" id="KW-0808">Transferase</keyword>
<evidence type="ECO:0000256" key="3">
    <source>
        <dbReference type="ARBA" id="ARBA00022676"/>
    </source>
</evidence>
<dbReference type="PANTHER" id="PTHR43398">
    <property type="entry name" value="DOLICHOL-PHOSPHATE MANNOSYLTRANSFERASE SUBUNIT 1"/>
    <property type="match status" value="1"/>
</dbReference>
<dbReference type="EMBL" id="JAYGIE010000005">
    <property type="protein sequence ID" value="MEA5476432.1"/>
    <property type="molecule type" value="Genomic_DNA"/>
</dbReference>
<evidence type="ECO:0000256" key="8">
    <source>
        <dbReference type="SAM" id="Phobius"/>
    </source>
</evidence>
<keyword evidence="3 11" id="KW-0328">Glycosyltransferase</keyword>
<proteinExistence type="inferred from homology"/>
<evidence type="ECO:0000256" key="5">
    <source>
        <dbReference type="ARBA" id="ARBA00022692"/>
    </source>
</evidence>
<evidence type="ECO:0000256" key="7">
    <source>
        <dbReference type="ARBA" id="ARBA00023136"/>
    </source>
</evidence>
<organism evidence="11 12">
    <name type="scientific">Pseudanabaena galeata UHCC 0370</name>
    <dbReference type="NCBI Taxonomy" id="3110310"/>
    <lineage>
        <taxon>Bacteria</taxon>
        <taxon>Bacillati</taxon>
        <taxon>Cyanobacteriota</taxon>
        <taxon>Cyanophyceae</taxon>
        <taxon>Pseudanabaenales</taxon>
        <taxon>Pseudanabaenaceae</taxon>
        <taxon>Pseudanabaena</taxon>
    </lineage>
</organism>
<protein>
    <submittedName>
        <fullName evidence="11">Glycosyltransferase</fullName>
        <ecNumber evidence="11">2.4.-.-</ecNumber>
    </submittedName>
</protein>
<dbReference type="CDD" id="cd06442">
    <property type="entry name" value="DPM1_like"/>
    <property type="match status" value="1"/>
</dbReference>
<comment type="caution">
    <text evidence="11">The sequence shown here is derived from an EMBL/GenBank/DDBJ whole genome shotgun (WGS) entry which is preliminary data.</text>
</comment>
<accession>A0ABU5TDU9</accession>
<evidence type="ECO:0000256" key="1">
    <source>
        <dbReference type="ARBA" id="ARBA00004141"/>
    </source>
</evidence>
<dbReference type="InterPro" id="IPR029044">
    <property type="entry name" value="Nucleotide-diphossugar_trans"/>
</dbReference>
<evidence type="ECO:0000256" key="4">
    <source>
        <dbReference type="ARBA" id="ARBA00022679"/>
    </source>
</evidence>
<gene>
    <name evidence="11" type="ORF">VB774_02260</name>
</gene>
<dbReference type="RefSeq" id="WP_323259504.1">
    <property type="nucleotide sequence ID" value="NZ_JAYGIE010000005.1"/>
</dbReference>
<dbReference type="SUPFAM" id="SSF53448">
    <property type="entry name" value="Nucleotide-diphospho-sugar transferases"/>
    <property type="match status" value="1"/>
</dbReference>
<keyword evidence="7 8" id="KW-0472">Membrane</keyword>
<evidence type="ECO:0000313" key="12">
    <source>
        <dbReference type="Proteomes" id="UP001301388"/>
    </source>
</evidence>
<keyword evidence="12" id="KW-1185">Reference proteome</keyword>
<dbReference type="Proteomes" id="UP001301388">
    <property type="component" value="Unassembled WGS sequence"/>
</dbReference>
<sequence>MSYTLLSVPLGSFQVNELLLSEDISETKLAQGSQHQEKLVKFSLIVPTYNESKNLAKLVEILAQLLNSYFNDSKDNYELIIVDDDSPDLTWQVGLDLTTHYPQLRIMRRQGEKGLSTAVIRGWQASQGEILGVIDGDLQHPPETLLNMLDEMVKGADLVVASRHVEGGGVSDWGFIRRFLSRGAQMLGLLILPNVIGRVSDPMSGYFMVRRSAIANCPMNPLGYKILIEVLGRGNIGSVAEVGYVFQERQEGESKVTWRQYLDYILHLLRLRSRGRITKLREKLRVPVKRFLKFGLVGFSGVFVDMAIFYLLSDASTLGWGLTRSKIIAAEVAVLNNFLWNDLWTFRDLADQQSGWRKLIKRFVKFNLICLMGIGLNLLILNLLYNYFGVNKYVANLIAIAIVTIWNFWFNLKLSWRVTQTK</sequence>
<dbReference type="InterPro" id="IPR039528">
    <property type="entry name" value="DPM1-like"/>
</dbReference>
<dbReference type="InterPro" id="IPR007267">
    <property type="entry name" value="GtrA_DPMS_TM"/>
</dbReference>
<evidence type="ECO:0000313" key="11">
    <source>
        <dbReference type="EMBL" id="MEA5476432.1"/>
    </source>
</evidence>
<dbReference type="Pfam" id="PF00535">
    <property type="entry name" value="Glycos_transf_2"/>
    <property type="match status" value="1"/>
</dbReference>
<evidence type="ECO:0000256" key="2">
    <source>
        <dbReference type="ARBA" id="ARBA00006739"/>
    </source>
</evidence>
<comment type="similarity">
    <text evidence="2">Belongs to the glycosyltransferase 2 family.</text>
</comment>
<feature type="transmembrane region" description="Helical" evidence="8">
    <location>
        <begin position="291"/>
        <end position="312"/>
    </location>
</feature>
<keyword evidence="5 8" id="KW-0812">Transmembrane</keyword>
<dbReference type="InterPro" id="IPR001173">
    <property type="entry name" value="Glyco_trans_2-like"/>
</dbReference>
<comment type="subcellular location">
    <subcellularLocation>
        <location evidence="1">Membrane</location>
        <topology evidence="1">Multi-pass membrane protein</topology>
    </subcellularLocation>
</comment>
<dbReference type="Pfam" id="PF04138">
    <property type="entry name" value="GtrA_DPMS_TM"/>
    <property type="match status" value="1"/>
</dbReference>
<dbReference type="EC" id="2.4.-.-" evidence="11"/>
<dbReference type="PANTHER" id="PTHR43398:SF1">
    <property type="entry name" value="DOLICHOL-PHOSPHATE MANNOSYLTRANSFERASE SUBUNIT 1"/>
    <property type="match status" value="1"/>
</dbReference>
<evidence type="ECO:0000259" key="9">
    <source>
        <dbReference type="Pfam" id="PF00535"/>
    </source>
</evidence>
<name>A0ABU5TDU9_9CYAN</name>
<feature type="transmembrane region" description="Helical" evidence="8">
    <location>
        <begin position="393"/>
        <end position="412"/>
    </location>
</feature>
<feature type="transmembrane region" description="Helical" evidence="8">
    <location>
        <begin position="366"/>
        <end position="387"/>
    </location>
</feature>